<keyword evidence="3" id="KW-1185">Reference proteome</keyword>
<evidence type="ECO:0000313" key="3">
    <source>
        <dbReference type="Proteomes" id="UP000249890"/>
    </source>
</evidence>
<accession>A0A2Z2KXY2</accession>
<dbReference type="KEGG" id="pdh:B9T62_34050"/>
<dbReference type="InterPro" id="IPR013901">
    <property type="entry name" value="Anthrone_oxy"/>
</dbReference>
<evidence type="ECO:0000313" key="2">
    <source>
        <dbReference type="EMBL" id="ASA26591.1"/>
    </source>
</evidence>
<gene>
    <name evidence="2" type="ORF">B9T62_34050</name>
</gene>
<dbReference type="Pfam" id="PF08592">
    <property type="entry name" value="Anthrone_oxy"/>
    <property type="match status" value="1"/>
</dbReference>
<protein>
    <recommendedName>
        <fullName evidence="4">DUF1772 domain-containing protein</fullName>
    </recommendedName>
</protein>
<organism evidence="2 3">
    <name type="scientific">Paenibacillus donghaensis</name>
    <dbReference type="NCBI Taxonomy" id="414771"/>
    <lineage>
        <taxon>Bacteria</taxon>
        <taxon>Bacillati</taxon>
        <taxon>Bacillota</taxon>
        <taxon>Bacilli</taxon>
        <taxon>Bacillales</taxon>
        <taxon>Paenibacillaceae</taxon>
        <taxon>Paenibacillus</taxon>
    </lineage>
</organism>
<proteinExistence type="predicted"/>
<feature type="transmembrane region" description="Helical" evidence="1">
    <location>
        <begin position="47"/>
        <end position="71"/>
    </location>
</feature>
<feature type="transmembrane region" description="Helical" evidence="1">
    <location>
        <begin position="129"/>
        <end position="146"/>
    </location>
</feature>
<dbReference type="AlphaFoldDB" id="A0A2Z2KXY2"/>
<dbReference type="OrthoDB" id="428263at2"/>
<reference evidence="2 3" key="1">
    <citation type="submission" date="2017-06" db="EMBL/GenBank/DDBJ databases">
        <title>Complete genome sequence of Paenibacillus donghaensis KCTC 13049T isolated from East Sea sediment, South Korea.</title>
        <authorList>
            <person name="Jung B.K."/>
            <person name="Hong S.-J."/>
            <person name="Shin J.-H."/>
        </authorList>
    </citation>
    <scope>NUCLEOTIDE SEQUENCE [LARGE SCALE GENOMIC DNA]</scope>
    <source>
        <strain evidence="2 3">KCTC 13049</strain>
    </source>
</reference>
<keyword evidence="1" id="KW-0812">Transmembrane</keyword>
<dbReference type="Proteomes" id="UP000249890">
    <property type="component" value="Chromosome"/>
</dbReference>
<feature type="transmembrane region" description="Helical" evidence="1">
    <location>
        <begin position="78"/>
        <end position="101"/>
    </location>
</feature>
<evidence type="ECO:0008006" key="4">
    <source>
        <dbReference type="Google" id="ProtNLM"/>
    </source>
</evidence>
<keyword evidence="1" id="KW-1133">Transmembrane helix</keyword>
<sequence length="152" mass="15865">MFSALGAGLMAGLFFAFSVFVMTALDRLPPPQGMAAMNSINAAILNPVFGLVFAGTAVASVILAFGSIVSWDADGAGYLLAGSLLYLTGSFLITLTVHVPLNNRLAAAASSAGHEAWKPYLARWLPWNHVRTVATLAAAACFIMAFRQVGSS</sequence>
<keyword evidence="1" id="KW-0472">Membrane</keyword>
<name>A0A2Z2KXY2_9BACL</name>
<dbReference type="EMBL" id="CP021780">
    <property type="protein sequence ID" value="ASA26591.1"/>
    <property type="molecule type" value="Genomic_DNA"/>
</dbReference>
<evidence type="ECO:0000256" key="1">
    <source>
        <dbReference type="SAM" id="Phobius"/>
    </source>
</evidence>